<name>A0ABS2YTJ1_POLSE</name>
<feature type="region of interest" description="Disordered" evidence="1">
    <location>
        <begin position="839"/>
        <end position="871"/>
    </location>
</feature>
<dbReference type="GO" id="GO:0008168">
    <property type="term" value="F:methyltransferase activity"/>
    <property type="evidence" value="ECO:0007669"/>
    <property type="project" value="UniProtKB-KW"/>
</dbReference>
<reference evidence="3" key="1">
    <citation type="journal article" date="2021" name="Cell">
        <title>Tracing the genetic footprints of vertebrate landing in non-teleost ray-finned fishes.</title>
        <authorList>
            <person name="Bi X."/>
            <person name="Wang K."/>
            <person name="Yang L."/>
            <person name="Pan H."/>
            <person name="Jiang H."/>
            <person name="Wei Q."/>
            <person name="Fang M."/>
            <person name="Yu H."/>
            <person name="Zhu C."/>
            <person name="Cai Y."/>
            <person name="He Y."/>
            <person name="Gan X."/>
            <person name="Zeng H."/>
            <person name="Yu D."/>
            <person name="Zhu Y."/>
            <person name="Jiang H."/>
            <person name="Qiu Q."/>
            <person name="Yang H."/>
            <person name="Zhang Y.E."/>
            <person name="Wang W."/>
            <person name="Zhu M."/>
            <person name="He S."/>
            <person name="Zhang G."/>
        </authorList>
    </citation>
    <scope>NUCLEOTIDE SEQUENCE</scope>
    <source>
        <strain evidence="3">Bchr_001</strain>
    </source>
</reference>
<keyword evidence="3" id="KW-0489">Methyltransferase</keyword>
<proteinExistence type="predicted"/>
<keyword evidence="4" id="KW-1185">Reference proteome</keyword>
<evidence type="ECO:0000259" key="2">
    <source>
        <dbReference type="PROSITE" id="PS50280"/>
    </source>
</evidence>
<dbReference type="EMBL" id="JAAWVN010006446">
    <property type="protein sequence ID" value="MBN3290097.1"/>
    <property type="molecule type" value="Genomic_DNA"/>
</dbReference>
<evidence type="ECO:0000313" key="3">
    <source>
        <dbReference type="EMBL" id="MBN3290097.1"/>
    </source>
</evidence>
<keyword evidence="3" id="KW-0808">Transferase</keyword>
<evidence type="ECO:0000256" key="1">
    <source>
        <dbReference type="SAM" id="MobiDB-lite"/>
    </source>
</evidence>
<feature type="compositionally biased region" description="Acidic residues" evidence="1">
    <location>
        <begin position="845"/>
        <end position="870"/>
    </location>
</feature>
<dbReference type="GO" id="GO:0032259">
    <property type="term" value="P:methylation"/>
    <property type="evidence" value="ECO:0007669"/>
    <property type="project" value="UniProtKB-KW"/>
</dbReference>
<organism evidence="3 4">
    <name type="scientific">Polypterus senegalus</name>
    <name type="common">Senegal bichir</name>
    <dbReference type="NCBI Taxonomy" id="55291"/>
    <lineage>
        <taxon>Eukaryota</taxon>
        <taxon>Metazoa</taxon>
        <taxon>Chordata</taxon>
        <taxon>Craniata</taxon>
        <taxon>Vertebrata</taxon>
        <taxon>Euteleostomi</taxon>
        <taxon>Actinopterygii</taxon>
        <taxon>Polypteriformes</taxon>
        <taxon>Polypteridae</taxon>
        <taxon>Polypterus</taxon>
    </lineage>
</organism>
<comment type="caution">
    <text evidence="3">The sequence shown here is derived from an EMBL/GenBank/DDBJ whole genome shotgun (WGS) entry which is preliminary data.</text>
</comment>
<gene>
    <name evidence="3" type="primary">Kmt5a_2</name>
    <name evidence="3" type="ORF">GTO92_0015873</name>
</gene>
<dbReference type="SUPFAM" id="SSF82199">
    <property type="entry name" value="SET domain"/>
    <property type="match status" value="1"/>
</dbReference>
<dbReference type="PANTHER" id="PTHR47306">
    <property type="entry name" value="SI:CH211-178J18.4-RELATED"/>
    <property type="match status" value="1"/>
</dbReference>
<dbReference type="PANTHER" id="PTHR47306:SF2">
    <property type="entry name" value="CORE-BINDING (CB) DOMAIN-CONTAINING PROTEIN"/>
    <property type="match status" value="1"/>
</dbReference>
<accession>A0ABS2YTJ1</accession>
<dbReference type="PROSITE" id="PS50280">
    <property type="entry name" value="SET"/>
    <property type="match status" value="1"/>
</dbReference>
<protein>
    <submittedName>
        <fullName evidence="3">KMT5A methyltransferase</fullName>
    </submittedName>
</protein>
<dbReference type="Pfam" id="PF00856">
    <property type="entry name" value="SET"/>
    <property type="match status" value="1"/>
</dbReference>
<feature type="non-terminal residue" evidence="3">
    <location>
        <position position="991"/>
    </location>
</feature>
<feature type="domain" description="SET" evidence="2">
    <location>
        <begin position="655"/>
        <end position="780"/>
    </location>
</feature>
<feature type="non-terminal residue" evidence="3">
    <location>
        <position position="1"/>
    </location>
</feature>
<dbReference type="InterPro" id="IPR001214">
    <property type="entry name" value="SET_dom"/>
</dbReference>
<dbReference type="Proteomes" id="UP001166052">
    <property type="component" value="Unassembled WGS sequence"/>
</dbReference>
<sequence>MAESAEQSGPQHRNILHCLICKKPQKMLSLHLTRTCMKKSTPEEKEAERQRAKKSFREWVQNARTWDFLDIFSKHPTTYTVLVKDLLERGFFVKDLPLVFPPPTPLQDPLSDPSKAPLAAPSVSPDSSAEESSSSDESVVAQDDPTCQRPQKGFSSTVKVKMQKHGLHQKFPQECRLISGFKDHLINVLCVTNCQQEVDNVSRWLRYIQPEAVEPTLDFLHEKVKATDFLKALKESLCCLSTRLNYIKNMIRFVKYVQVTLEYSKEDPQLNQRCRDYIDCLKVARKPIAREYNMEEVSKKYTRLKKGTRSVKDCQKVLSVATPRFLEIFRRLSVGKDIGKQEKTFFKYYLEANIMLGHFQRPVVVEGLKVSDWLNRQDAPNGKKVVAVKDHNTAANHIATFAISLEEEAWMDVYFKEIRPVWQSCDVDDEDRFFLSATGRPIKSSSSDVQRLHEMFNVANVTSTEVRKASEIRFSTERKHHSANYPTHATEAAESDYHGRDHALVANTISPVHSHISSSSSEEEVTEGRSSSRTAVPKLIRVHADFSAFVTVFPVSNDGLPPTKKMRKEAGFGEDRFCYDKWRASQYTERQKYILSLFCHSKPTLEMVREKIERQGWESNCPKPEEIISLWKPASKTEVQEDRKIARTVKHQRWRGLHIKDFGSERGLGVVATRRFSMGDIVCDYHGKVVTKEEGQKLIHSYVFFFKSREKELAIDTQTFPCECHPDIETFGRRINRSRKQYNLKPLHREILVDGIMTDTILLQATKDIEVDEELILFWVECYSDKRRREGARIASVLAKMEGDARHSRTTWYTGTVKGELIGIQYLFSQTGRVLEEVMGRDPDAPDGTDTDDDDSVNEGVQEDESSVEEPLDHTLFGLEEDFAPQTSKPMLSDMSQLRPVIGASQSGPAIQRVCHKPVVNLACSPLQLHHHAYVTQHQVAEIVALWERLPEGDKALVHFPPCHQESLVKGRFLRKHSQIIVTPGVESLQR</sequence>
<dbReference type="InterPro" id="IPR046341">
    <property type="entry name" value="SET_dom_sf"/>
</dbReference>
<feature type="compositionally biased region" description="Low complexity" evidence="1">
    <location>
        <begin position="119"/>
        <end position="141"/>
    </location>
</feature>
<dbReference type="SMART" id="SM00317">
    <property type="entry name" value="SET"/>
    <property type="match status" value="1"/>
</dbReference>
<feature type="region of interest" description="Disordered" evidence="1">
    <location>
        <begin position="104"/>
        <end position="153"/>
    </location>
</feature>
<dbReference type="Gene3D" id="2.170.270.10">
    <property type="entry name" value="SET domain"/>
    <property type="match status" value="1"/>
</dbReference>
<evidence type="ECO:0000313" key="4">
    <source>
        <dbReference type="Proteomes" id="UP001166052"/>
    </source>
</evidence>
<feature type="region of interest" description="Disordered" evidence="1">
    <location>
        <begin position="513"/>
        <end position="533"/>
    </location>
</feature>